<dbReference type="Proteomes" id="UP000095759">
    <property type="component" value="Unassembled WGS sequence"/>
</dbReference>
<keyword evidence="2" id="KW-1185">Reference proteome</keyword>
<sequence length="130" mass="14502">MLQQQIHTSLSMLSQLQPPVLPPGKLQEAHQIIEAFPEAIFAQLTQDLPTLADEDDDEIQALLDRFTASLVDLPPEQARVRRAELVAAAILSGCPEKTEGMSPEDGVKFVEDAMRLVQSVLRSWDRWDPT</sequence>
<name>A0A1E5NYY6_9ACTN</name>
<dbReference type="AlphaFoldDB" id="A0A1E5NYY6"/>
<protein>
    <submittedName>
        <fullName evidence="1">Uncharacterized protein</fullName>
    </submittedName>
</protein>
<evidence type="ECO:0000313" key="2">
    <source>
        <dbReference type="Proteomes" id="UP000095759"/>
    </source>
</evidence>
<comment type="caution">
    <text evidence="1">The sequence shown here is derived from an EMBL/GenBank/DDBJ whole genome shotgun (WGS) entry which is preliminary data.</text>
</comment>
<gene>
    <name evidence="1" type="ORF">AS594_39030</name>
</gene>
<proteinExistence type="predicted"/>
<accession>A0A1E5NYY6</accession>
<organism evidence="1 2">
    <name type="scientific">Streptomyces agglomeratus</name>
    <dbReference type="NCBI Taxonomy" id="285458"/>
    <lineage>
        <taxon>Bacteria</taxon>
        <taxon>Bacillati</taxon>
        <taxon>Actinomycetota</taxon>
        <taxon>Actinomycetes</taxon>
        <taxon>Kitasatosporales</taxon>
        <taxon>Streptomycetaceae</taxon>
        <taxon>Streptomyces</taxon>
    </lineage>
</organism>
<reference evidence="1 2" key="1">
    <citation type="submission" date="2016-08" db="EMBL/GenBank/DDBJ databases">
        <title>Complete genome sequence of Streptomyces agglomeratus strain 6-3-2, a novel anti-MRSA actinomycete isolated from Wuli of Tebit, China.</title>
        <authorList>
            <person name="Chen X."/>
        </authorList>
    </citation>
    <scope>NUCLEOTIDE SEQUENCE [LARGE SCALE GENOMIC DNA]</scope>
    <source>
        <strain evidence="1 2">6-3-2</strain>
    </source>
</reference>
<evidence type="ECO:0000313" key="1">
    <source>
        <dbReference type="EMBL" id="OEJ21536.1"/>
    </source>
</evidence>
<dbReference type="EMBL" id="MEHJ01000002">
    <property type="protein sequence ID" value="OEJ21536.1"/>
    <property type="molecule type" value="Genomic_DNA"/>
</dbReference>